<dbReference type="AlphaFoldDB" id="A0A2N5SW79"/>
<evidence type="ECO:0000256" key="1">
    <source>
        <dbReference type="SAM" id="MobiDB-lite"/>
    </source>
</evidence>
<proteinExistence type="predicted"/>
<dbReference type="Proteomes" id="UP000235388">
    <property type="component" value="Unassembled WGS sequence"/>
</dbReference>
<accession>A0A2N5SW79</accession>
<reference evidence="2 3" key="1">
    <citation type="submission" date="2017-11" db="EMBL/GenBank/DDBJ databases">
        <title>De novo assembly and phasing of dikaryotic genomes from two isolates of Puccinia coronata f. sp. avenae, the causal agent of oat crown rust.</title>
        <authorList>
            <person name="Miller M.E."/>
            <person name="Zhang Y."/>
            <person name="Omidvar V."/>
            <person name="Sperschneider J."/>
            <person name="Schwessinger B."/>
            <person name="Raley C."/>
            <person name="Palmer J.M."/>
            <person name="Garnica D."/>
            <person name="Upadhyaya N."/>
            <person name="Rathjen J."/>
            <person name="Taylor J.M."/>
            <person name="Park R.F."/>
            <person name="Dodds P.N."/>
            <person name="Hirsch C.D."/>
            <person name="Kianian S.F."/>
            <person name="Figueroa M."/>
        </authorList>
    </citation>
    <scope>NUCLEOTIDE SEQUENCE [LARGE SCALE GENOMIC DNA]</scope>
    <source>
        <strain evidence="2">12NC29</strain>
    </source>
</reference>
<dbReference type="EMBL" id="PGCJ01000849">
    <property type="protein sequence ID" value="PLW17483.1"/>
    <property type="molecule type" value="Genomic_DNA"/>
</dbReference>
<feature type="region of interest" description="Disordered" evidence="1">
    <location>
        <begin position="98"/>
        <end position="122"/>
    </location>
</feature>
<keyword evidence="3" id="KW-1185">Reference proteome</keyword>
<comment type="caution">
    <text evidence="2">The sequence shown here is derived from an EMBL/GenBank/DDBJ whole genome shotgun (WGS) entry which is preliminary data.</text>
</comment>
<feature type="compositionally biased region" description="Basic and acidic residues" evidence="1">
    <location>
        <begin position="11"/>
        <end position="26"/>
    </location>
</feature>
<feature type="region of interest" description="Disordered" evidence="1">
    <location>
        <begin position="1"/>
        <end position="26"/>
    </location>
</feature>
<evidence type="ECO:0000313" key="2">
    <source>
        <dbReference type="EMBL" id="PLW17483.1"/>
    </source>
</evidence>
<sequence>MPCATVPHIPDLNDGKLGQHSDDSLDSDRFAADEEFFNFHLQSGESPSRHIDCVASPFGEPEEVSQQKSLKTWLLTHPDPALSLMFIRNLGWDDGIKNHPATLDGKSLDQPDGPALKKHKQQ</sequence>
<protein>
    <submittedName>
        <fullName evidence="2">Uncharacterized protein</fullName>
    </submittedName>
</protein>
<name>A0A2N5SW79_9BASI</name>
<evidence type="ECO:0000313" key="3">
    <source>
        <dbReference type="Proteomes" id="UP000235388"/>
    </source>
</evidence>
<gene>
    <name evidence="2" type="ORF">PCANC_14805</name>
</gene>
<organism evidence="2 3">
    <name type="scientific">Puccinia coronata f. sp. avenae</name>
    <dbReference type="NCBI Taxonomy" id="200324"/>
    <lineage>
        <taxon>Eukaryota</taxon>
        <taxon>Fungi</taxon>
        <taxon>Dikarya</taxon>
        <taxon>Basidiomycota</taxon>
        <taxon>Pucciniomycotina</taxon>
        <taxon>Pucciniomycetes</taxon>
        <taxon>Pucciniales</taxon>
        <taxon>Pucciniaceae</taxon>
        <taxon>Puccinia</taxon>
    </lineage>
</organism>